<evidence type="ECO:0000313" key="2">
    <source>
        <dbReference type="Proteomes" id="UP001157502"/>
    </source>
</evidence>
<reference evidence="1" key="1">
    <citation type="submission" date="2021-05" db="EMBL/GenBank/DDBJ databases">
        <authorList>
            <person name="Pan Q."/>
            <person name="Jouanno E."/>
            <person name="Zahm M."/>
            <person name="Klopp C."/>
            <person name="Cabau C."/>
            <person name="Louis A."/>
            <person name="Berthelot C."/>
            <person name="Parey E."/>
            <person name="Roest Crollius H."/>
            <person name="Montfort J."/>
            <person name="Robinson-Rechavi M."/>
            <person name="Bouchez O."/>
            <person name="Lampietro C."/>
            <person name="Lopez Roques C."/>
            <person name="Donnadieu C."/>
            <person name="Postlethwait J."/>
            <person name="Bobe J."/>
            <person name="Dillon D."/>
            <person name="Chandos A."/>
            <person name="von Hippel F."/>
            <person name="Guiguen Y."/>
        </authorList>
    </citation>
    <scope>NUCLEOTIDE SEQUENCE</scope>
    <source>
        <strain evidence="1">YG-Jan2019</strain>
    </source>
</reference>
<evidence type="ECO:0000313" key="1">
    <source>
        <dbReference type="EMBL" id="KAJ7997460.1"/>
    </source>
</evidence>
<organism evidence="1 2">
    <name type="scientific">Dallia pectoralis</name>
    <name type="common">Alaska blackfish</name>
    <dbReference type="NCBI Taxonomy" id="75939"/>
    <lineage>
        <taxon>Eukaryota</taxon>
        <taxon>Metazoa</taxon>
        <taxon>Chordata</taxon>
        <taxon>Craniata</taxon>
        <taxon>Vertebrata</taxon>
        <taxon>Euteleostomi</taxon>
        <taxon>Actinopterygii</taxon>
        <taxon>Neopterygii</taxon>
        <taxon>Teleostei</taxon>
        <taxon>Protacanthopterygii</taxon>
        <taxon>Esociformes</taxon>
        <taxon>Umbridae</taxon>
        <taxon>Dallia</taxon>
    </lineage>
</organism>
<accession>A0ACC2G1U6</accession>
<dbReference type="Proteomes" id="UP001157502">
    <property type="component" value="Chromosome 19"/>
</dbReference>
<keyword evidence="2" id="KW-1185">Reference proteome</keyword>
<sequence length="77" mass="8439">MVPYLRHECYGWASALQRGNRVPFGTLARLQGPGGRSSLPHKHTLVGPTQTCTDGVFKVQTRSGEPQIRSKTSQCSI</sequence>
<name>A0ACC2G1U6_DALPE</name>
<protein>
    <submittedName>
        <fullName evidence="1">Uncharacterized protein</fullName>
    </submittedName>
</protein>
<gene>
    <name evidence="1" type="ORF">DPEC_G00229240</name>
</gene>
<comment type="caution">
    <text evidence="1">The sequence shown here is derived from an EMBL/GenBank/DDBJ whole genome shotgun (WGS) entry which is preliminary data.</text>
</comment>
<dbReference type="EMBL" id="CM055746">
    <property type="protein sequence ID" value="KAJ7997460.1"/>
    <property type="molecule type" value="Genomic_DNA"/>
</dbReference>
<proteinExistence type="predicted"/>